<dbReference type="EMBL" id="CP036263">
    <property type="protein sequence ID" value="QDS99928.1"/>
    <property type="molecule type" value="Genomic_DNA"/>
</dbReference>
<dbReference type="KEGG" id="amob:HG15A2_32590"/>
<keyword evidence="8" id="KW-0732">Signal</keyword>
<feature type="domain" description="MotA/TolQ/ExbB proton channel" evidence="9">
    <location>
        <begin position="114"/>
        <end position="234"/>
    </location>
</feature>
<feature type="transmembrane region" description="Helical" evidence="7">
    <location>
        <begin position="193"/>
        <end position="222"/>
    </location>
</feature>
<dbReference type="Pfam" id="PF01618">
    <property type="entry name" value="MotA_ExbB"/>
    <property type="match status" value="1"/>
</dbReference>
<feature type="signal peptide" evidence="8">
    <location>
        <begin position="1"/>
        <end position="29"/>
    </location>
</feature>
<keyword evidence="3 7" id="KW-0812">Transmembrane</keyword>
<dbReference type="RefSeq" id="WP_145061076.1">
    <property type="nucleotide sequence ID" value="NZ_CP036263.1"/>
</dbReference>
<proteinExistence type="inferred from homology"/>
<comment type="subcellular location">
    <subcellularLocation>
        <location evidence="1">Cell membrane</location>
        <topology evidence="1">Multi-pass membrane protein</topology>
    </subcellularLocation>
    <subcellularLocation>
        <location evidence="6">Membrane</location>
        <topology evidence="6">Multi-pass membrane protein</topology>
    </subcellularLocation>
</comment>
<evidence type="ECO:0000256" key="6">
    <source>
        <dbReference type="RuleBase" id="RU004057"/>
    </source>
</evidence>
<keyword evidence="6" id="KW-0653">Protein transport</keyword>
<dbReference type="AlphaFoldDB" id="A0A517MYG3"/>
<dbReference type="OrthoDB" id="4045at2"/>
<organism evidence="10 11">
    <name type="scientific">Adhaeretor mobilis</name>
    <dbReference type="NCBI Taxonomy" id="1930276"/>
    <lineage>
        <taxon>Bacteria</taxon>
        <taxon>Pseudomonadati</taxon>
        <taxon>Planctomycetota</taxon>
        <taxon>Planctomycetia</taxon>
        <taxon>Pirellulales</taxon>
        <taxon>Lacipirellulaceae</taxon>
        <taxon>Adhaeretor</taxon>
    </lineage>
</organism>
<dbReference type="PANTHER" id="PTHR30625:SF11">
    <property type="entry name" value="MOTA_TOLQ_EXBB PROTON CHANNEL DOMAIN-CONTAINING PROTEIN"/>
    <property type="match status" value="1"/>
</dbReference>
<keyword evidence="5 7" id="KW-0472">Membrane</keyword>
<evidence type="ECO:0000256" key="5">
    <source>
        <dbReference type="ARBA" id="ARBA00023136"/>
    </source>
</evidence>
<gene>
    <name evidence="10" type="primary">exbB_2</name>
    <name evidence="10" type="ORF">HG15A2_32590</name>
</gene>
<evidence type="ECO:0000313" key="11">
    <source>
        <dbReference type="Proteomes" id="UP000319852"/>
    </source>
</evidence>
<evidence type="ECO:0000256" key="3">
    <source>
        <dbReference type="ARBA" id="ARBA00022692"/>
    </source>
</evidence>
<evidence type="ECO:0000256" key="1">
    <source>
        <dbReference type="ARBA" id="ARBA00004651"/>
    </source>
</evidence>
<name>A0A517MYG3_9BACT</name>
<keyword evidence="6" id="KW-0813">Transport</keyword>
<evidence type="ECO:0000256" key="2">
    <source>
        <dbReference type="ARBA" id="ARBA00022475"/>
    </source>
</evidence>
<evidence type="ECO:0000256" key="7">
    <source>
        <dbReference type="SAM" id="Phobius"/>
    </source>
</evidence>
<accession>A0A517MYG3</accession>
<sequence precursor="true">MNVPNTKPIFRYACGFAALALLPPATALAQEQANAAAEAIPTTSLWEMLLAGGPLLIPIAVCSFVLLLAVFERLMSLRRSRVSPRLFVERFLLQIEEDALGREEALRRCRENRSLIAEVFESAVRKWGKPAVEVEQAVLDEGERATNQMRRFLRVINGVATVCPLMGLLGTVWGMMEAFNAIAGSSAMGRPELLAGGISGALLSTAAGLFVAIPALILYLFFVGRVDMLTMEIDRKGQQLVNLISAEGVEDRKNRPKRTSAVKKKAA</sequence>
<dbReference type="InterPro" id="IPR050790">
    <property type="entry name" value="ExbB/TolQ_transport"/>
</dbReference>
<feature type="transmembrane region" description="Helical" evidence="7">
    <location>
        <begin position="45"/>
        <end position="71"/>
    </location>
</feature>
<feature type="transmembrane region" description="Helical" evidence="7">
    <location>
        <begin position="152"/>
        <end position="173"/>
    </location>
</feature>
<keyword evidence="11" id="KW-1185">Reference proteome</keyword>
<dbReference type="Proteomes" id="UP000319852">
    <property type="component" value="Chromosome"/>
</dbReference>
<evidence type="ECO:0000313" key="10">
    <source>
        <dbReference type="EMBL" id="QDS99928.1"/>
    </source>
</evidence>
<dbReference type="PANTHER" id="PTHR30625">
    <property type="entry name" value="PROTEIN TOLQ"/>
    <property type="match status" value="1"/>
</dbReference>
<evidence type="ECO:0000256" key="4">
    <source>
        <dbReference type="ARBA" id="ARBA00022989"/>
    </source>
</evidence>
<feature type="chain" id="PRO_5022152677" evidence="8">
    <location>
        <begin position="30"/>
        <end position="267"/>
    </location>
</feature>
<keyword evidence="4 7" id="KW-1133">Transmembrane helix</keyword>
<reference evidence="10 11" key="1">
    <citation type="submission" date="2019-02" db="EMBL/GenBank/DDBJ databases">
        <title>Deep-cultivation of Planctomycetes and their phenomic and genomic characterization uncovers novel biology.</title>
        <authorList>
            <person name="Wiegand S."/>
            <person name="Jogler M."/>
            <person name="Boedeker C."/>
            <person name="Pinto D."/>
            <person name="Vollmers J."/>
            <person name="Rivas-Marin E."/>
            <person name="Kohn T."/>
            <person name="Peeters S.H."/>
            <person name="Heuer A."/>
            <person name="Rast P."/>
            <person name="Oberbeckmann S."/>
            <person name="Bunk B."/>
            <person name="Jeske O."/>
            <person name="Meyerdierks A."/>
            <person name="Storesund J.E."/>
            <person name="Kallscheuer N."/>
            <person name="Luecker S."/>
            <person name="Lage O.M."/>
            <person name="Pohl T."/>
            <person name="Merkel B.J."/>
            <person name="Hornburger P."/>
            <person name="Mueller R.-W."/>
            <person name="Bruemmer F."/>
            <person name="Labrenz M."/>
            <person name="Spormann A.M."/>
            <person name="Op den Camp H."/>
            <person name="Overmann J."/>
            <person name="Amann R."/>
            <person name="Jetten M.S.M."/>
            <person name="Mascher T."/>
            <person name="Medema M.H."/>
            <person name="Devos D.P."/>
            <person name="Kaster A.-K."/>
            <person name="Ovreas L."/>
            <person name="Rohde M."/>
            <person name="Galperin M.Y."/>
            <person name="Jogler C."/>
        </authorList>
    </citation>
    <scope>NUCLEOTIDE SEQUENCE [LARGE SCALE GENOMIC DNA]</scope>
    <source>
        <strain evidence="10 11">HG15A2</strain>
    </source>
</reference>
<dbReference type="GO" id="GO:0005886">
    <property type="term" value="C:plasma membrane"/>
    <property type="evidence" value="ECO:0007669"/>
    <property type="project" value="UniProtKB-SubCell"/>
</dbReference>
<evidence type="ECO:0000256" key="8">
    <source>
        <dbReference type="SAM" id="SignalP"/>
    </source>
</evidence>
<evidence type="ECO:0000259" key="9">
    <source>
        <dbReference type="Pfam" id="PF01618"/>
    </source>
</evidence>
<comment type="similarity">
    <text evidence="6">Belongs to the exbB/tolQ family.</text>
</comment>
<dbReference type="GO" id="GO:0017038">
    <property type="term" value="P:protein import"/>
    <property type="evidence" value="ECO:0007669"/>
    <property type="project" value="TreeGrafter"/>
</dbReference>
<keyword evidence="2" id="KW-1003">Cell membrane</keyword>
<dbReference type="InterPro" id="IPR002898">
    <property type="entry name" value="MotA_ExbB_proton_chnl"/>
</dbReference>
<protein>
    <submittedName>
        <fullName evidence="10">Biopolymer transport protein ExbB</fullName>
    </submittedName>
</protein>